<dbReference type="InterPro" id="IPR001387">
    <property type="entry name" value="Cro/C1-type_HTH"/>
</dbReference>
<evidence type="ECO:0000313" key="3">
    <source>
        <dbReference type="Proteomes" id="UP000757435"/>
    </source>
</evidence>
<dbReference type="InterPro" id="IPR010982">
    <property type="entry name" value="Lambda_DNA-bd_dom_sf"/>
</dbReference>
<feature type="domain" description="HTH cro/C1-type" evidence="1">
    <location>
        <begin position="8"/>
        <end position="61"/>
    </location>
</feature>
<dbReference type="CDD" id="cd00093">
    <property type="entry name" value="HTH_XRE"/>
    <property type="match status" value="1"/>
</dbReference>
<dbReference type="SMART" id="SM00530">
    <property type="entry name" value="HTH_XRE"/>
    <property type="match status" value="1"/>
</dbReference>
<accession>A0A951QDV8</accession>
<comment type="caution">
    <text evidence="2">The sequence shown here is derived from an EMBL/GenBank/DDBJ whole genome shotgun (WGS) entry which is preliminary data.</text>
</comment>
<reference evidence="2" key="1">
    <citation type="submission" date="2021-05" db="EMBL/GenBank/DDBJ databases">
        <authorList>
            <person name="Pietrasiak N."/>
            <person name="Ward R."/>
            <person name="Stajich J.E."/>
            <person name="Kurbessoian T."/>
        </authorList>
    </citation>
    <scope>NUCLEOTIDE SEQUENCE</scope>
    <source>
        <strain evidence="2">UHER 2000/2452</strain>
    </source>
</reference>
<dbReference type="SUPFAM" id="SSF47413">
    <property type="entry name" value="lambda repressor-like DNA-binding domains"/>
    <property type="match status" value="1"/>
</dbReference>
<evidence type="ECO:0000259" key="1">
    <source>
        <dbReference type="PROSITE" id="PS50943"/>
    </source>
</evidence>
<gene>
    <name evidence="2" type="ORF">KME15_12910</name>
</gene>
<name>A0A951QDV8_9CYAN</name>
<protein>
    <submittedName>
        <fullName evidence="2">Helix-turn-helix domain-containing protein</fullName>
    </submittedName>
</protein>
<reference evidence="2" key="2">
    <citation type="journal article" date="2022" name="Microbiol. Resour. Announc.">
        <title>Metagenome Sequencing to Explore Phylogenomics of Terrestrial Cyanobacteria.</title>
        <authorList>
            <person name="Ward R.D."/>
            <person name="Stajich J.E."/>
            <person name="Johansen J.R."/>
            <person name="Huntemann M."/>
            <person name="Clum A."/>
            <person name="Foster B."/>
            <person name="Foster B."/>
            <person name="Roux S."/>
            <person name="Palaniappan K."/>
            <person name="Varghese N."/>
            <person name="Mukherjee S."/>
            <person name="Reddy T.B.K."/>
            <person name="Daum C."/>
            <person name="Copeland A."/>
            <person name="Chen I.A."/>
            <person name="Ivanova N.N."/>
            <person name="Kyrpides N.C."/>
            <person name="Shapiro N."/>
            <person name="Eloe-Fadrosh E.A."/>
            <person name="Pietrasiak N."/>
        </authorList>
    </citation>
    <scope>NUCLEOTIDE SEQUENCE</scope>
    <source>
        <strain evidence="2">UHER 2000/2452</strain>
    </source>
</reference>
<dbReference type="EMBL" id="JAHHHD010000012">
    <property type="protein sequence ID" value="MBW4659568.1"/>
    <property type="molecule type" value="Genomic_DNA"/>
</dbReference>
<dbReference type="Pfam" id="PF01381">
    <property type="entry name" value="HTH_3"/>
    <property type="match status" value="1"/>
</dbReference>
<dbReference type="GO" id="GO:0003677">
    <property type="term" value="F:DNA binding"/>
    <property type="evidence" value="ECO:0007669"/>
    <property type="project" value="InterPro"/>
</dbReference>
<proteinExistence type="predicted"/>
<dbReference type="Gene3D" id="1.10.260.40">
    <property type="entry name" value="lambda repressor-like DNA-binding domains"/>
    <property type="match status" value="1"/>
</dbReference>
<dbReference type="PROSITE" id="PS50943">
    <property type="entry name" value="HTH_CROC1"/>
    <property type="match status" value="1"/>
</dbReference>
<organism evidence="2 3">
    <name type="scientific">Drouetiella hepatica Uher 2000/2452</name>
    <dbReference type="NCBI Taxonomy" id="904376"/>
    <lineage>
        <taxon>Bacteria</taxon>
        <taxon>Bacillati</taxon>
        <taxon>Cyanobacteriota</taxon>
        <taxon>Cyanophyceae</taxon>
        <taxon>Oculatellales</taxon>
        <taxon>Oculatellaceae</taxon>
        <taxon>Drouetiella</taxon>
    </lineage>
</organism>
<dbReference type="AlphaFoldDB" id="A0A951QDV8"/>
<evidence type="ECO:0000313" key="2">
    <source>
        <dbReference type="EMBL" id="MBW4659568.1"/>
    </source>
</evidence>
<dbReference type="Proteomes" id="UP000757435">
    <property type="component" value="Unassembled WGS sequence"/>
</dbReference>
<sequence length="86" mass="9377">MGKAGKALRLVLEKHGISQNRLAVTMGLARSTVNQWFHEITDPSAESVTQIVAALETLNEAAAKEFIALYLGRIAQDTETDNEPQP</sequence>